<evidence type="ECO:0000313" key="1">
    <source>
        <dbReference type="EMBL" id="KIO20713.1"/>
    </source>
</evidence>
<proteinExistence type="predicted"/>
<dbReference type="EMBL" id="KN823164">
    <property type="protein sequence ID" value="KIO20713.1"/>
    <property type="molecule type" value="Genomic_DNA"/>
</dbReference>
<reference evidence="1 2" key="1">
    <citation type="submission" date="2014-04" db="EMBL/GenBank/DDBJ databases">
        <authorList>
            <consortium name="DOE Joint Genome Institute"/>
            <person name="Kuo A."/>
            <person name="Girlanda M."/>
            <person name="Perotto S."/>
            <person name="Kohler A."/>
            <person name="Nagy L.G."/>
            <person name="Floudas D."/>
            <person name="Copeland A."/>
            <person name="Barry K.W."/>
            <person name="Cichocki N."/>
            <person name="Veneault-Fourrey C."/>
            <person name="LaButti K."/>
            <person name="Lindquist E.A."/>
            <person name="Lipzen A."/>
            <person name="Lundell T."/>
            <person name="Morin E."/>
            <person name="Murat C."/>
            <person name="Sun H."/>
            <person name="Tunlid A."/>
            <person name="Henrissat B."/>
            <person name="Grigoriev I.V."/>
            <person name="Hibbett D.S."/>
            <person name="Martin F."/>
            <person name="Nordberg H.P."/>
            <person name="Cantor M.N."/>
            <person name="Hua S.X."/>
        </authorList>
    </citation>
    <scope>NUCLEOTIDE SEQUENCE [LARGE SCALE GENOMIC DNA]</scope>
    <source>
        <strain evidence="1 2">MUT 4182</strain>
    </source>
</reference>
<dbReference type="HOGENOM" id="CLU_000288_7_37_1"/>
<sequence>MRNEYSKAEESYIQARDIYSQIGYQLGVAQSFEGIGRVHAARAEYSRAEESYSEAGRIYHRIRDMRGSANILWYRGWLHRNQGQYGEAERLVVEASAIYGRLGVEQYVEDCDQFLDDIRPLID</sequence>
<accession>A0A0C3KGT8</accession>
<dbReference type="InterPro" id="IPR011990">
    <property type="entry name" value="TPR-like_helical_dom_sf"/>
</dbReference>
<protein>
    <recommendedName>
        <fullName evidence="3">MalT-like TPR region domain-containing protein</fullName>
    </recommendedName>
</protein>
<gene>
    <name evidence="1" type="ORF">M407DRAFT_29654</name>
</gene>
<dbReference type="Proteomes" id="UP000054248">
    <property type="component" value="Unassembled WGS sequence"/>
</dbReference>
<name>A0A0C3KGT8_9AGAM</name>
<reference evidence="2" key="2">
    <citation type="submission" date="2015-01" db="EMBL/GenBank/DDBJ databases">
        <title>Evolutionary Origins and Diversification of the Mycorrhizal Mutualists.</title>
        <authorList>
            <consortium name="DOE Joint Genome Institute"/>
            <consortium name="Mycorrhizal Genomics Consortium"/>
            <person name="Kohler A."/>
            <person name="Kuo A."/>
            <person name="Nagy L.G."/>
            <person name="Floudas D."/>
            <person name="Copeland A."/>
            <person name="Barry K.W."/>
            <person name="Cichocki N."/>
            <person name="Veneault-Fourrey C."/>
            <person name="LaButti K."/>
            <person name="Lindquist E.A."/>
            <person name="Lipzen A."/>
            <person name="Lundell T."/>
            <person name="Morin E."/>
            <person name="Murat C."/>
            <person name="Riley R."/>
            <person name="Ohm R."/>
            <person name="Sun H."/>
            <person name="Tunlid A."/>
            <person name="Henrissat B."/>
            <person name="Grigoriev I.V."/>
            <person name="Hibbett D.S."/>
            <person name="Martin F."/>
        </authorList>
    </citation>
    <scope>NUCLEOTIDE SEQUENCE [LARGE SCALE GENOMIC DNA]</scope>
    <source>
        <strain evidence="2">MUT 4182</strain>
    </source>
</reference>
<dbReference type="AlphaFoldDB" id="A0A0C3KGT8"/>
<organism evidence="1 2">
    <name type="scientific">Tulasnella calospora MUT 4182</name>
    <dbReference type="NCBI Taxonomy" id="1051891"/>
    <lineage>
        <taxon>Eukaryota</taxon>
        <taxon>Fungi</taxon>
        <taxon>Dikarya</taxon>
        <taxon>Basidiomycota</taxon>
        <taxon>Agaricomycotina</taxon>
        <taxon>Agaricomycetes</taxon>
        <taxon>Cantharellales</taxon>
        <taxon>Tulasnellaceae</taxon>
        <taxon>Tulasnella</taxon>
    </lineage>
</organism>
<keyword evidence="2" id="KW-1185">Reference proteome</keyword>
<evidence type="ECO:0008006" key="3">
    <source>
        <dbReference type="Google" id="ProtNLM"/>
    </source>
</evidence>
<evidence type="ECO:0000313" key="2">
    <source>
        <dbReference type="Proteomes" id="UP000054248"/>
    </source>
</evidence>
<dbReference type="Gene3D" id="1.25.40.10">
    <property type="entry name" value="Tetratricopeptide repeat domain"/>
    <property type="match status" value="1"/>
</dbReference>
<dbReference type="OrthoDB" id="431454at2759"/>
<dbReference type="SUPFAM" id="SSF48452">
    <property type="entry name" value="TPR-like"/>
    <property type="match status" value="1"/>
</dbReference>